<dbReference type="AlphaFoldDB" id="A0A1V9FMZ6"/>
<name>A0A1V9FMZ6_9BACT</name>
<evidence type="ECO:0000259" key="3">
    <source>
        <dbReference type="PROSITE" id="PS50110"/>
    </source>
</evidence>
<dbReference type="GO" id="GO:0000160">
    <property type="term" value="P:phosphorelay signal transduction system"/>
    <property type="evidence" value="ECO:0007669"/>
    <property type="project" value="InterPro"/>
</dbReference>
<comment type="caution">
    <text evidence="4">The sequence shown here is derived from an EMBL/GenBank/DDBJ whole genome shotgun (WGS) entry which is preliminary data.</text>
</comment>
<gene>
    <name evidence="4" type="ORF">A3860_36520</name>
</gene>
<dbReference type="PANTHER" id="PTHR44591:SF3">
    <property type="entry name" value="RESPONSE REGULATORY DOMAIN-CONTAINING PROTEIN"/>
    <property type="match status" value="1"/>
</dbReference>
<dbReference type="CDD" id="cd00156">
    <property type="entry name" value="REC"/>
    <property type="match status" value="1"/>
</dbReference>
<evidence type="ECO:0000256" key="2">
    <source>
        <dbReference type="PROSITE-ProRule" id="PRU00169"/>
    </source>
</evidence>
<dbReference type="SUPFAM" id="SSF52172">
    <property type="entry name" value="CheY-like"/>
    <property type="match status" value="1"/>
</dbReference>
<feature type="domain" description="Response regulatory" evidence="3">
    <location>
        <begin position="18"/>
        <end position="143"/>
    </location>
</feature>
<dbReference type="InterPro" id="IPR011006">
    <property type="entry name" value="CheY-like_superfamily"/>
</dbReference>
<dbReference type="SMART" id="SM00448">
    <property type="entry name" value="REC"/>
    <property type="match status" value="1"/>
</dbReference>
<dbReference type="EMBL" id="LVYD01000074">
    <property type="protein sequence ID" value="OQP59677.1"/>
    <property type="molecule type" value="Genomic_DNA"/>
</dbReference>
<evidence type="ECO:0000313" key="4">
    <source>
        <dbReference type="EMBL" id="OQP59677.1"/>
    </source>
</evidence>
<dbReference type="Pfam" id="PF00072">
    <property type="entry name" value="Response_reg"/>
    <property type="match status" value="1"/>
</dbReference>
<dbReference type="OrthoDB" id="965844at2"/>
<dbReference type="PROSITE" id="PS50110">
    <property type="entry name" value="RESPONSE_REGULATORY"/>
    <property type="match status" value="1"/>
</dbReference>
<dbReference type="InterPro" id="IPR001789">
    <property type="entry name" value="Sig_transdc_resp-reg_receiver"/>
</dbReference>
<proteinExistence type="predicted"/>
<keyword evidence="1 2" id="KW-0597">Phosphoprotein</keyword>
<dbReference type="STRING" id="1703345.A3860_36520"/>
<accession>A0A1V9FMZ6</accession>
<evidence type="ECO:0000313" key="5">
    <source>
        <dbReference type="Proteomes" id="UP000192796"/>
    </source>
</evidence>
<sequence length="157" mass="18407">MENNLTKVNTHENKKKGKVLVIEDNPDWIDYLKKHLEKAGFFVLTASNLTMAKQMITSDRFHFITIDMQLVKDTERNKFEGWDILAIVKYLNLEDTTTPCMVVTAHPEDYIELSPVKQLKSMFFMSKKAFDKRQFVETIERVIATKNIQFKDDQRGD</sequence>
<dbReference type="Proteomes" id="UP000192796">
    <property type="component" value="Unassembled WGS sequence"/>
</dbReference>
<dbReference type="RefSeq" id="WP_081154321.1">
    <property type="nucleotide sequence ID" value="NZ_LVYD01000074.1"/>
</dbReference>
<reference evidence="4 5" key="1">
    <citation type="submission" date="2016-03" db="EMBL/GenBank/DDBJ databases">
        <title>Niastella vici sp. nov., isolated from farmland soil.</title>
        <authorList>
            <person name="Chen L."/>
            <person name="Wang D."/>
            <person name="Yang S."/>
            <person name="Wang G."/>
        </authorList>
    </citation>
    <scope>NUCLEOTIDE SEQUENCE [LARGE SCALE GENOMIC DNA]</scope>
    <source>
        <strain evidence="4 5">DJ57</strain>
    </source>
</reference>
<organism evidence="4 5">
    <name type="scientific">Niastella vici</name>
    <dbReference type="NCBI Taxonomy" id="1703345"/>
    <lineage>
        <taxon>Bacteria</taxon>
        <taxon>Pseudomonadati</taxon>
        <taxon>Bacteroidota</taxon>
        <taxon>Chitinophagia</taxon>
        <taxon>Chitinophagales</taxon>
        <taxon>Chitinophagaceae</taxon>
        <taxon>Niastella</taxon>
    </lineage>
</organism>
<dbReference type="Gene3D" id="3.40.50.2300">
    <property type="match status" value="1"/>
</dbReference>
<keyword evidence="5" id="KW-1185">Reference proteome</keyword>
<evidence type="ECO:0000256" key="1">
    <source>
        <dbReference type="ARBA" id="ARBA00022553"/>
    </source>
</evidence>
<dbReference type="InterPro" id="IPR050595">
    <property type="entry name" value="Bact_response_regulator"/>
</dbReference>
<feature type="modified residue" description="4-aspartylphosphate" evidence="2">
    <location>
        <position position="67"/>
    </location>
</feature>
<protein>
    <recommendedName>
        <fullName evidence="3">Response regulatory domain-containing protein</fullName>
    </recommendedName>
</protein>
<dbReference type="PANTHER" id="PTHR44591">
    <property type="entry name" value="STRESS RESPONSE REGULATOR PROTEIN 1"/>
    <property type="match status" value="1"/>
</dbReference>